<evidence type="ECO:0000313" key="1">
    <source>
        <dbReference type="EMBL" id="KAF5175178.1"/>
    </source>
</evidence>
<dbReference type="OrthoDB" id="1700726at2759"/>
<comment type="caution">
    <text evidence="1">The sequence shown here is derived from an EMBL/GenBank/DDBJ whole genome shotgun (WGS) entry which is preliminary data.</text>
</comment>
<name>A0A7J6URK5_THATH</name>
<accession>A0A7J6URK5</accession>
<dbReference type="Proteomes" id="UP000554482">
    <property type="component" value="Unassembled WGS sequence"/>
</dbReference>
<organism evidence="1 2">
    <name type="scientific">Thalictrum thalictroides</name>
    <name type="common">Rue-anemone</name>
    <name type="synonym">Anemone thalictroides</name>
    <dbReference type="NCBI Taxonomy" id="46969"/>
    <lineage>
        <taxon>Eukaryota</taxon>
        <taxon>Viridiplantae</taxon>
        <taxon>Streptophyta</taxon>
        <taxon>Embryophyta</taxon>
        <taxon>Tracheophyta</taxon>
        <taxon>Spermatophyta</taxon>
        <taxon>Magnoliopsida</taxon>
        <taxon>Ranunculales</taxon>
        <taxon>Ranunculaceae</taxon>
        <taxon>Thalictroideae</taxon>
        <taxon>Thalictrum</taxon>
    </lineage>
</organism>
<dbReference type="EMBL" id="JABWDY010044370">
    <property type="protein sequence ID" value="KAF5175178.1"/>
    <property type="molecule type" value="Genomic_DNA"/>
</dbReference>
<reference evidence="1 2" key="1">
    <citation type="submission" date="2020-06" db="EMBL/GenBank/DDBJ databases">
        <title>Transcriptomic and genomic resources for Thalictrum thalictroides and T. hernandezii: Facilitating candidate gene discovery in an emerging model plant lineage.</title>
        <authorList>
            <person name="Arias T."/>
            <person name="Riano-Pachon D.M."/>
            <person name="Di Stilio V.S."/>
        </authorList>
    </citation>
    <scope>NUCLEOTIDE SEQUENCE [LARGE SCALE GENOMIC DNA]</scope>
    <source>
        <strain evidence="2">cv. WT478/WT964</strain>
        <tissue evidence="1">Leaves</tissue>
    </source>
</reference>
<gene>
    <name evidence="1" type="ORF">FRX31_035233</name>
</gene>
<dbReference type="AlphaFoldDB" id="A0A7J6URK5"/>
<keyword evidence="2" id="KW-1185">Reference proteome</keyword>
<proteinExistence type="predicted"/>
<protein>
    <submittedName>
        <fullName evidence="1">Long chain acyl-CoA synthetase</fullName>
    </submittedName>
</protein>
<sequence length="325" mass="36090">MVVLVAYRESFHYIFVIQLQQQCCRDFNLLAGVERWWKEDNIHNVSCLYAEDNIHNENVENLKCRTGIPGCFIGYGSALTSIDSSNKIKKLTLSDASTLKPTLMATVPTILGQVQNGLLEKVGQNDDLAKNLSNVVCTRQMSATEGVILFKQIRIILRSALEAHSDIPLCLQANSLWVEPITFAKDCLGGIARHSLTEQLSIRTVEISVLLQQLQLDRLGGPVREFSSSNGNLIDGVIDIIVVASGKGGVETALFAFKVADIHSFGPHVMDDDTNYDINLIAGLANKWLRNYSIPEVDKLKAEFYIILLPQHFYQLPDSSPAMIK</sequence>
<evidence type="ECO:0000313" key="2">
    <source>
        <dbReference type="Proteomes" id="UP000554482"/>
    </source>
</evidence>